<name>A0A923PJX5_9BACT</name>
<dbReference type="Pfam" id="PF20791">
    <property type="entry name" value="Acyl-ACP_TE_C"/>
    <property type="match status" value="1"/>
</dbReference>
<dbReference type="Proteomes" id="UP000650081">
    <property type="component" value="Unassembled WGS sequence"/>
</dbReference>
<dbReference type="InterPro" id="IPR045023">
    <property type="entry name" value="FATA/B"/>
</dbReference>
<sequence>MLSASPLHDDLSFQIAASAVGPHQRLTLPHLIRLLQEAAMRNTVRLGISSPELLLSHGCTWVLRRQSLHCLRWPGIGERVRVLTAPTGFERGLLTYRDFHLLDAEGKTCISATTEWLLMDVHTRRIKAIPPHIAALAADLAPATAHLKRPIGKLPPPARPNAERSSHVAFYQLDFNGHLTNPVFPELMIEPLGLAFLETHLPTEVDISFQQEARYGDALSAQSEPATDGGTHFRHALLRDGEVLATMYSAWQAL</sequence>
<organism evidence="10 11">
    <name type="scientific">Neolewinella lacunae</name>
    <dbReference type="NCBI Taxonomy" id="1517758"/>
    <lineage>
        <taxon>Bacteria</taxon>
        <taxon>Pseudomonadati</taxon>
        <taxon>Bacteroidota</taxon>
        <taxon>Saprospiria</taxon>
        <taxon>Saprospirales</taxon>
        <taxon>Lewinellaceae</taxon>
        <taxon>Neolewinella</taxon>
    </lineage>
</organism>
<reference evidence="10" key="1">
    <citation type="submission" date="2020-08" db="EMBL/GenBank/DDBJ databases">
        <title>Lewinella bacteria from marine environments.</title>
        <authorList>
            <person name="Zhong Y."/>
        </authorList>
    </citation>
    <scope>NUCLEOTIDE SEQUENCE</scope>
    <source>
        <strain evidence="10">KCTC 42187</strain>
    </source>
</reference>
<dbReference type="RefSeq" id="WP_187464812.1">
    <property type="nucleotide sequence ID" value="NZ_JACSIT010000034.1"/>
</dbReference>
<accession>A0A923PJX5</accession>
<comment type="similarity">
    <text evidence="1">Belongs to the acyl-ACP thioesterase family.</text>
</comment>
<dbReference type="GO" id="GO:0000036">
    <property type="term" value="F:acyl carrier activity"/>
    <property type="evidence" value="ECO:0007669"/>
    <property type="project" value="TreeGrafter"/>
</dbReference>
<evidence type="ECO:0000256" key="4">
    <source>
        <dbReference type="ARBA" id="ARBA00022832"/>
    </source>
</evidence>
<keyword evidence="4" id="KW-0276">Fatty acid metabolism</keyword>
<evidence type="ECO:0000256" key="2">
    <source>
        <dbReference type="ARBA" id="ARBA00022516"/>
    </source>
</evidence>
<keyword evidence="5" id="KW-0809">Transit peptide</keyword>
<evidence type="ECO:0000313" key="11">
    <source>
        <dbReference type="Proteomes" id="UP000650081"/>
    </source>
</evidence>
<evidence type="ECO:0000256" key="1">
    <source>
        <dbReference type="ARBA" id="ARBA00006500"/>
    </source>
</evidence>
<evidence type="ECO:0000256" key="7">
    <source>
        <dbReference type="ARBA" id="ARBA00023160"/>
    </source>
</evidence>
<evidence type="ECO:0000256" key="3">
    <source>
        <dbReference type="ARBA" id="ARBA00022801"/>
    </source>
</evidence>
<dbReference type="GO" id="GO:0016297">
    <property type="term" value="F:fatty acyl-[ACP] hydrolase activity"/>
    <property type="evidence" value="ECO:0007669"/>
    <property type="project" value="InterPro"/>
</dbReference>
<dbReference type="InterPro" id="IPR002864">
    <property type="entry name" value="Acyl-ACP_thioesterase_NHD"/>
</dbReference>
<keyword evidence="11" id="KW-1185">Reference proteome</keyword>
<proteinExistence type="inferred from homology"/>
<dbReference type="PANTHER" id="PTHR31727:SF6">
    <property type="entry name" value="OLEOYL-ACYL CARRIER PROTEIN THIOESTERASE 1, CHLOROPLASTIC"/>
    <property type="match status" value="1"/>
</dbReference>
<feature type="domain" description="Acyl-ACP thioesterase-like C-terminal" evidence="9">
    <location>
        <begin position="163"/>
        <end position="252"/>
    </location>
</feature>
<evidence type="ECO:0000256" key="6">
    <source>
        <dbReference type="ARBA" id="ARBA00023098"/>
    </source>
</evidence>
<dbReference type="InterPro" id="IPR049427">
    <property type="entry name" value="Acyl-ACP_TE_C"/>
</dbReference>
<comment type="caution">
    <text evidence="10">The sequence shown here is derived from an EMBL/GenBank/DDBJ whole genome shotgun (WGS) entry which is preliminary data.</text>
</comment>
<evidence type="ECO:0000313" key="10">
    <source>
        <dbReference type="EMBL" id="MBC6992674.1"/>
    </source>
</evidence>
<protein>
    <recommendedName>
        <fullName evidence="12">Acyl-ACP thioesterase</fullName>
    </recommendedName>
</protein>
<evidence type="ECO:0008006" key="12">
    <source>
        <dbReference type="Google" id="ProtNLM"/>
    </source>
</evidence>
<keyword evidence="3" id="KW-0378">Hydrolase</keyword>
<keyword evidence="2" id="KW-0444">Lipid biosynthesis</keyword>
<feature type="domain" description="Acyl-ACP thioesterase N-terminal hotdog" evidence="8">
    <location>
        <begin position="12"/>
        <end position="135"/>
    </location>
</feature>
<dbReference type="AlphaFoldDB" id="A0A923PJX5"/>
<dbReference type="PANTHER" id="PTHR31727">
    <property type="entry name" value="OLEOYL-ACYL CARRIER PROTEIN THIOESTERASE 1, CHLOROPLASTIC"/>
    <property type="match status" value="1"/>
</dbReference>
<gene>
    <name evidence="10" type="ORF">H9S92_00720</name>
</gene>
<keyword evidence="6" id="KW-0443">Lipid metabolism</keyword>
<evidence type="ECO:0000256" key="5">
    <source>
        <dbReference type="ARBA" id="ARBA00022946"/>
    </source>
</evidence>
<evidence type="ECO:0000259" key="8">
    <source>
        <dbReference type="Pfam" id="PF01643"/>
    </source>
</evidence>
<dbReference type="InterPro" id="IPR029069">
    <property type="entry name" value="HotDog_dom_sf"/>
</dbReference>
<keyword evidence="7" id="KW-0275">Fatty acid biosynthesis</keyword>
<dbReference type="SUPFAM" id="SSF54637">
    <property type="entry name" value="Thioesterase/thiol ester dehydrase-isomerase"/>
    <property type="match status" value="2"/>
</dbReference>
<dbReference type="Pfam" id="PF01643">
    <property type="entry name" value="Acyl-ACP_TE"/>
    <property type="match status" value="1"/>
</dbReference>
<dbReference type="Gene3D" id="3.10.129.10">
    <property type="entry name" value="Hotdog Thioesterase"/>
    <property type="match status" value="1"/>
</dbReference>
<evidence type="ECO:0000259" key="9">
    <source>
        <dbReference type="Pfam" id="PF20791"/>
    </source>
</evidence>
<dbReference type="EMBL" id="JACSIT010000034">
    <property type="protein sequence ID" value="MBC6992674.1"/>
    <property type="molecule type" value="Genomic_DNA"/>
</dbReference>